<dbReference type="Proteomes" id="UP000887159">
    <property type="component" value="Unassembled WGS sequence"/>
</dbReference>
<comment type="caution">
    <text evidence="1">The sequence shown here is derived from an EMBL/GenBank/DDBJ whole genome shotgun (WGS) entry which is preliminary data.</text>
</comment>
<gene>
    <name evidence="1" type="primary">EVAR_84319_1</name>
    <name evidence="1" type="ORF">TNCV_1946361</name>
</gene>
<sequence>MYLIDFTKLQYSTLMCVLKVFESSGEYGTIQRLSTSISMFRTFRTTDLPPSSTDRRRYSGYPSLPVIVSETNFLGYRFVHFPSDMHDELLLNAPHGPCIIFLVTTSNKFGSMCLSGISAEMI</sequence>
<accession>A0A8X6SBH3</accession>
<proteinExistence type="predicted"/>
<reference evidence="1" key="1">
    <citation type="submission" date="2020-08" db="EMBL/GenBank/DDBJ databases">
        <title>Multicomponent nature underlies the extraordinary mechanical properties of spider dragline silk.</title>
        <authorList>
            <person name="Kono N."/>
            <person name="Nakamura H."/>
            <person name="Mori M."/>
            <person name="Yoshida Y."/>
            <person name="Ohtoshi R."/>
            <person name="Malay A.D."/>
            <person name="Moran D.A.P."/>
            <person name="Tomita M."/>
            <person name="Numata K."/>
            <person name="Arakawa K."/>
        </authorList>
    </citation>
    <scope>NUCLEOTIDE SEQUENCE</scope>
</reference>
<evidence type="ECO:0000313" key="1">
    <source>
        <dbReference type="EMBL" id="GFY10091.1"/>
    </source>
</evidence>
<dbReference type="AlphaFoldDB" id="A0A8X6SBH3"/>
<evidence type="ECO:0000313" key="2">
    <source>
        <dbReference type="Proteomes" id="UP000887159"/>
    </source>
</evidence>
<dbReference type="EMBL" id="BMAU01021294">
    <property type="protein sequence ID" value="GFY10091.1"/>
    <property type="molecule type" value="Genomic_DNA"/>
</dbReference>
<protein>
    <submittedName>
        <fullName evidence="1">Uncharacterized protein</fullName>
    </submittedName>
</protein>
<keyword evidence="2" id="KW-1185">Reference proteome</keyword>
<organism evidence="1 2">
    <name type="scientific">Trichonephila clavipes</name>
    <name type="common">Golden silk orbweaver</name>
    <name type="synonym">Nephila clavipes</name>
    <dbReference type="NCBI Taxonomy" id="2585209"/>
    <lineage>
        <taxon>Eukaryota</taxon>
        <taxon>Metazoa</taxon>
        <taxon>Ecdysozoa</taxon>
        <taxon>Arthropoda</taxon>
        <taxon>Chelicerata</taxon>
        <taxon>Arachnida</taxon>
        <taxon>Araneae</taxon>
        <taxon>Araneomorphae</taxon>
        <taxon>Entelegynae</taxon>
        <taxon>Araneoidea</taxon>
        <taxon>Nephilidae</taxon>
        <taxon>Trichonephila</taxon>
    </lineage>
</organism>
<name>A0A8X6SBH3_TRICX</name>